<evidence type="ECO:0000256" key="4">
    <source>
        <dbReference type="ARBA" id="ARBA00022833"/>
    </source>
</evidence>
<evidence type="ECO:0000256" key="2">
    <source>
        <dbReference type="ARBA" id="ARBA00022723"/>
    </source>
</evidence>
<sequence>MGLPTDFKELQIPGYVLKTLYVIGFFRDLVDALCPYISLPRFLDHEIPRPDPIRPETFTTVSLADKISPVVRFSDIQTDLEDCCTVCLSDFESDDNIRQLPNCRHVFHDHCLDRWIVDCRKMTCPICRDRFLPAEKYARAGPVWKQDSAASPPATGPAGRQPAPAPAVPAPVPDLLGDLMGLDNAAIVPVDEPTTSSGPPLPIVVPASTGQGLQISAQLTRRIGQVFYSMLFENNTQVVVDGFMIQFNENTFGLAAAGPLQIVPLQPGTSASTMLPTVVLQNMPAGPPSSLLQAAVKNNQQPTWRSLPDSNEVQREFPGITITSVESTIYLLAAFNMFLIAKRKNGNQDVIY</sequence>
<accession>A0ABQ7N2B8</accession>
<proteinExistence type="predicted"/>
<dbReference type="Gene3D" id="2.60.40.1150">
    <property type="match status" value="1"/>
</dbReference>
<evidence type="ECO:0000313" key="9">
    <source>
        <dbReference type="EMBL" id="KAG5405063.1"/>
    </source>
</evidence>
<dbReference type="PANTHER" id="PTHR45969">
    <property type="entry name" value="RING ZINC FINGER PROTEIN-RELATED"/>
    <property type="match status" value="1"/>
</dbReference>
<dbReference type="PANTHER" id="PTHR45969:SF12">
    <property type="entry name" value="E3 UBIQUITIN-PROTEIN LIGASE RHA1A-RELATED"/>
    <property type="match status" value="1"/>
</dbReference>
<feature type="domain" description="RING-type" evidence="8">
    <location>
        <begin position="84"/>
        <end position="128"/>
    </location>
</feature>
<dbReference type="SUPFAM" id="SSF55711">
    <property type="entry name" value="Subdomain of clathrin and coatomer appendage domain"/>
    <property type="match status" value="1"/>
</dbReference>
<dbReference type="Pfam" id="PF09066">
    <property type="entry name" value="B2-adapt-app_C"/>
    <property type="match status" value="1"/>
</dbReference>
<keyword evidence="3 6" id="KW-0863">Zinc-finger</keyword>
<keyword evidence="4" id="KW-0862">Zinc</keyword>
<dbReference type="PROSITE" id="PS50089">
    <property type="entry name" value="ZF_RING_2"/>
    <property type="match status" value="1"/>
</dbReference>
<dbReference type="Pfam" id="PF13639">
    <property type="entry name" value="zf-RING_2"/>
    <property type="match status" value="1"/>
</dbReference>
<dbReference type="Pfam" id="PF02883">
    <property type="entry name" value="Alpha_adaptinC2"/>
    <property type="match status" value="1"/>
</dbReference>
<dbReference type="SUPFAM" id="SSF57850">
    <property type="entry name" value="RING/U-box"/>
    <property type="match status" value="1"/>
</dbReference>
<keyword evidence="2" id="KW-0479">Metal-binding</keyword>
<evidence type="ECO:0000256" key="6">
    <source>
        <dbReference type="PROSITE-ProRule" id="PRU00175"/>
    </source>
</evidence>
<feature type="compositionally biased region" description="Low complexity" evidence="7">
    <location>
        <begin position="148"/>
        <end position="162"/>
    </location>
</feature>
<dbReference type="EMBL" id="JADBGQ010000003">
    <property type="protein sequence ID" value="KAG5405063.1"/>
    <property type="molecule type" value="Genomic_DNA"/>
</dbReference>
<dbReference type="SUPFAM" id="SSF49348">
    <property type="entry name" value="Clathrin adaptor appendage domain"/>
    <property type="match status" value="1"/>
</dbReference>
<evidence type="ECO:0000313" key="10">
    <source>
        <dbReference type="Proteomes" id="UP000823674"/>
    </source>
</evidence>
<dbReference type="Proteomes" id="UP000823674">
    <property type="component" value="Chromosome A03"/>
</dbReference>
<dbReference type="Gene3D" id="3.30.40.10">
    <property type="entry name" value="Zinc/RING finger domain, C3HC4 (zinc finger)"/>
    <property type="match status" value="1"/>
</dbReference>
<evidence type="ECO:0000259" key="8">
    <source>
        <dbReference type="PROSITE" id="PS50089"/>
    </source>
</evidence>
<dbReference type="InterPro" id="IPR013037">
    <property type="entry name" value="Clathrin_b-adaptin_app_Ig-like"/>
</dbReference>
<dbReference type="SMART" id="SM00184">
    <property type="entry name" value="RING"/>
    <property type="match status" value="1"/>
</dbReference>
<dbReference type="InterPro" id="IPR015151">
    <property type="entry name" value="B-adaptin_app_sub_C"/>
</dbReference>
<keyword evidence="1" id="KW-0813">Transport</keyword>
<dbReference type="InterPro" id="IPR009028">
    <property type="entry name" value="Coatomer/calthrin_app_sub_C"/>
</dbReference>
<dbReference type="InterPro" id="IPR013083">
    <property type="entry name" value="Znf_RING/FYVE/PHD"/>
</dbReference>
<dbReference type="InterPro" id="IPR001841">
    <property type="entry name" value="Znf_RING"/>
</dbReference>
<keyword evidence="5" id="KW-0653">Protein transport</keyword>
<dbReference type="InterPro" id="IPR013041">
    <property type="entry name" value="Clathrin_app_Ig-like_sf"/>
</dbReference>
<feature type="region of interest" description="Disordered" evidence="7">
    <location>
        <begin position="143"/>
        <end position="167"/>
    </location>
</feature>
<evidence type="ECO:0000256" key="7">
    <source>
        <dbReference type="SAM" id="MobiDB-lite"/>
    </source>
</evidence>
<dbReference type="InterPro" id="IPR008152">
    <property type="entry name" value="Clathrin_a/b/g-adaptin_app_Ig"/>
</dbReference>
<comment type="caution">
    <text evidence="9">The sequence shown here is derived from an EMBL/GenBank/DDBJ whole genome shotgun (WGS) entry which is preliminary data.</text>
</comment>
<name>A0ABQ7N2B8_BRACM</name>
<evidence type="ECO:0000256" key="5">
    <source>
        <dbReference type="ARBA" id="ARBA00022927"/>
    </source>
</evidence>
<reference evidence="9 10" key="1">
    <citation type="submission" date="2021-03" db="EMBL/GenBank/DDBJ databases">
        <authorList>
            <person name="King G.J."/>
            <person name="Bancroft I."/>
            <person name="Baten A."/>
            <person name="Bloomfield J."/>
            <person name="Borpatragohain P."/>
            <person name="He Z."/>
            <person name="Irish N."/>
            <person name="Irwin J."/>
            <person name="Liu K."/>
            <person name="Mauleon R.P."/>
            <person name="Moore J."/>
            <person name="Morris R."/>
            <person name="Ostergaard L."/>
            <person name="Wang B."/>
            <person name="Wells R."/>
        </authorList>
    </citation>
    <scope>NUCLEOTIDE SEQUENCE [LARGE SCALE GENOMIC DNA]</scope>
    <source>
        <strain evidence="9">R-o-18</strain>
        <tissue evidence="9">Leaf</tissue>
    </source>
</reference>
<protein>
    <recommendedName>
        <fullName evidence="8">RING-type domain-containing protein</fullName>
    </recommendedName>
</protein>
<evidence type="ECO:0000256" key="3">
    <source>
        <dbReference type="ARBA" id="ARBA00022771"/>
    </source>
</evidence>
<keyword evidence="10" id="KW-1185">Reference proteome</keyword>
<organism evidence="9 10">
    <name type="scientific">Brassica rapa subsp. trilocularis</name>
    <dbReference type="NCBI Taxonomy" id="1813537"/>
    <lineage>
        <taxon>Eukaryota</taxon>
        <taxon>Viridiplantae</taxon>
        <taxon>Streptophyta</taxon>
        <taxon>Embryophyta</taxon>
        <taxon>Tracheophyta</taxon>
        <taxon>Spermatophyta</taxon>
        <taxon>Magnoliopsida</taxon>
        <taxon>eudicotyledons</taxon>
        <taxon>Gunneridae</taxon>
        <taxon>Pentapetalae</taxon>
        <taxon>rosids</taxon>
        <taxon>malvids</taxon>
        <taxon>Brassicales</taxon>
        <taxon>Brassicaceae</taxon>
        <taxon>Brassiceae</taxon>
        <taxon>Brassica</taxon>
    </lineage>
</organism>
<gene>
    <name evidence="9" type="primary">A03p030870.1_BraROA</name>
    <name evidence="9" type="ORF">IGI04_011182</name>
</gene>
<dbReference type="CDD" id="cd23121">
    <property type="entry name" value="RING-H2_RHA1-like"/>
    <property type="match status" value="1"/>
</dbReference>
<evidence type="ECO:0000256" key="1">
    <source>
        <dbReference type="ARBA" id="ARBA00022448"/>
    </source>
</evidence>